<dbReference type="AlphaFoldDB" id="A0AAV7SRG1"/>
<comment type="caution">
    <text evidence="2">The sequence shown here is derived from an EMBL/GenBank/DDBJ whole genome shotgun (WGS) entry which is preliminary data.</text>
</comment>
<name>A0AAV7SRG1_PLEWA</name>
<evidence type="ECO:0000313" key="2">
    <source>
        <dbReference type="EMBL" id="KAJ1166571.1"/>
    </source>
</evidence>
<reference evidence="2" key="1">
    <citation type="journal article" date="2022" name="bioRxiv">
        <title>Sequencing and chromosome-scale assembly of the giantPleurodeles waltlgenome.</title>
        <authorList>
            <person name="Brown T."/>
            <person name="Elewa A."/>
            <person name="Iarovenko S."/>
            <person name="Subramanian E."/>
            <person name="Araus A.J."/>
            <person name="Petzold A."/>
            <person name="Susuki M."/>
            <person name="Suzuki K.-i.T."/>
            <person name="Hayashi T."/>
            <person name="Toyoda A."/>
            <person name="Oliveira C."/>
            <person name="Osipova E."/>
            <person name="Leigh N.D."/>
            <person name="Simon A."/>
            <person name="Yun M.H."/>
        </authorList>
    </citation>
    <scope>NUCLEOTIDE SEQUENCE</scope>
    <source>
        <strain evidence="2">20211129_DDA</strain>
        <tissue evidence="2">Liver</tissue>
    </source>
</reference>
<gene>
    <name evidence="2" type="ORF">NDU88_006970</name>
</gene>
<feature type="compositionally biased region" description="Basic and acidic residues" evidence="1">
    <location>
        <begin position="16"/>
        <end position="28"/>
    </location>
</feature>
<dbReference type="EMBL" id="JANPWB010000008">
    <property type="protein sequence ID" value="KAJ1166571.1"/>
    <property type="molecule type" value="Genomic_DNA"/>
</dbReference>
<protein>
    <submittedName>
        <fullName evidence="2">Uncharacterized protein</fullName>
    </submittedName>
</protein>
<sequence length="177" mass="20213">MCNDNRLPWTLKQHRRNYDKPNQKTSEKKRVRYPDFQIDDFVIVKDRHPGWKFRNLYESDMCRVAQVEGTMVTIQRNGRNVTRNASWFKQVLVSDETDDGHSLEVEEEDVAGGPLSLTENGKAQSGLRCGATQEQCPLGPQEPSCGVSGESVGRREKYNLHPNPTPSQQLRDFVCCT</sequence>
<organism evidence="2 3">
    <name type="scientific">Pleurodeles waltl</name>
    <name type="common">Iberian ribbed newt</name>
    <dbReference type="NCBI Taxonomy" id="8319"/>
    <lineage>
        <taxon>Eukaryota</taxon>
        <taxon>Metazoa</taxon>
        <taxon>Chordata</taxon>
        <taxon>Craniata</taxon>
        <taxon>Vertebrata</taxon>
        <taxon>Euteleostomi</taxon>
        <taxon>Amphibia</taxon>
        <taxon>Batrachia</taxon>
        <taxon>Caudata</taxon>
        <taxon>Salamandroidea</taxon>
        <taxon>Salamandridae</taxon>
        <taxon>Pleurodelinae</taxon>
        <taxon>Pleurodeles</taxon>
    </lineage>
</organism>
<keyword evidence="3" id="KW-1185">Reference proteome</keyword>
<feature type="region of interest" description="Disordered" evidence="1">
    <location>
        <begin position="137"/>
        <end position="165"/>
    </location>
</feature>
<dbReference type="Proteomes" id="UP001066276">
    <property type="component" value="Chromosome 4_2"/>
</dbReference>
<evidence type="ECO:0000256" key="1">
    <source>
        <dbReference type="SAM" id="MobiDB-lite"/>
    </source>
</evidence>
<feature type="region of interest" description="Disordered" evidence="1">
    <location>
        <begin position="1"/>
        <end position="29"/>
    </location>
</feature>
<evidence type="ECO:0000313" key="3">
    <source>
        <dbReference type="Proteomes" id="UP001066276"/>
    </source>
</evidence>
<proteinExistence type="predicted"/>
<accession>A0AAV7SRG1</accession>